<name>A0A7I9YI58_MYCBU</name>
<sequence length="67" mass="7409">MKEDNGQHRNGAQPFDVTPKSRALAPLTGCATYAFFASRTCNRSPRYAVRHDIPCRLAGRPPRPSVP</sequence>
<proteinExistence type="predicted"/>
<evidence type="ECO:0000313" key="3">
    <source>
        <dbReference type="Proteomes" id="UP000465360"/>
    </source>
</evidence>
<dbReference type="EMBL" id="BLKZ01000001">
    <property type="protein sequence ID" value="GFG88183.1"/>
    <property type="molecule type" value="Genomic_DNA"/>
</dbReference>
<protein>
    <submittedName>
        <fullName evidence="2">Uncharacterized protein</fullName>
    </submittedName>
</protein>
<accession>A0A7I9YI58</accession>
<evidence type="ECO:0000256" key="1">
    <source>
        <dbReference type="SAM" id="MobiDB-lite"/>
    </source>
</evidence>
<reference evidence="2 3" key="1">
    <citation type="journal article" date="2019" name="Emerg. Microbes Infect.">
        <title>Comprehensive subspecies identification of 175 nontuberculous mycobacteria species based on 7547 genomic profiles.</title>
        <authorList>
            <person name="Matsumoto Y."/>
            <person name="Kinjo T."/>
            <person name="Motooka D."/>
            <person name="Nabeya D."/>
            <person name="Jung N."/>
            <person name="Uechi K."/>
            <person name="Horii T."/>
            <person name="Iida T."/>
            <person name="Fujita J."/>
            <person name="Nakamura S."/>
        </authorList>
    </citation>
    <scope>NUCLEOTIDE SEQUENCE [LARGE SCALE GENOMIC DNA]</scope>
    <source>
        <strain evidence="2 3">JCM 30725</strain>
    </source>
</reference>
<dbReference type="Proteomes" id="UP000465360">
    <property type="component" value="Unassembled WGS sequence"/>
</dbReference>
<dbReference type="AlphaFoldDB" id="A0A7I9YI58"/>
<organism evidence="2 3">
    <name type="scientific">Mycobacterium bourgelatii</name>
    <dbReference type="NCBI Taxonomy" id="1273442"/>
    <lineage>
        <taxon>Bacteria</taxon>
        <taxon>Bacillati</taxon>
        <taxon>Actinomycetota</taxon>
        <taxon>Actinomycetes</taxon>
        <taxon>Mycobacteriales</taxon>
        <taxon>Mycobacteriaceae</taxon>
        <taxon>Mycobacterium</taxon>
    </lineage>
</organism>
<gene>
    <name evidence="2" type="ORF">MBOU_02250</name>
</gene>
<evidence type="ECO:0000313" key="2">
    <source>
        <dbReference type="EMBL" id="GFG88183.1"/>
    </source>
</evidence>
<keyword evidence="3" id="KW-1185">Reference proteome</keyword>
<feature type="region of interest" description="Disordered" evidence="1">
    <location>
        <begin position="1"/>
        <end position="20"/>
    </location>
</feature>
<comment type="caution">
    <text evidence="2">The sequence shown here is derived from an EMBL/GenBank/DDBJ whole genome shotgun (WGS) entry which is preliminary data.</text>
</comment>